<dbReference type="SMART" id="SM00855">
    <property type="entry name" value="PGAM"/>
    <property type="match status" value="1"/>
</dbReference>
<sequence length="218" mass="23017">MSTNLPTLLLLVRHGVTPTTGQVLPGRAPGLHLAEAGLAQAEKVAKRLEKLPVTAIYTSPLERTRETAAPTAARFGLEASGHDGLLECDFGDWTGARLEELAKLPEWQTVQQKPSEFRFPGGESFTEMSERIVGALDAIAAAHPGEVVACFSHADPLKAALAHALGTPLDSFQRIWVNPASVSVIARHADGSVGVLHTNTTTGSLRELRPAAPPAADA</sequence>
<protein>
    <submittedName>
        <fullName evidence="1">Histidine phosphatase family protein</fullName>
    </submittedName>
</protein>
<proteinExistence type="predicted"/>
<dbReference type="EMBL" id="CP115965">
    <property type="protein sequence ID" value="WZX00175.1"/>
    <property type="molecule type" value="Genomic_DNA"/>
</dbReference>
<organism evidence="1 2">
    <name type="scientific">Propioniciclava soli</name>
    <dbReference type="NCBI Taxonomy" id="2775081"/>
    <lineage>
        <taxon>Bacteria</taxon>
        <taxon>Bacillati</taxon>
        <taxon>Actinomycetota</taxon>
        <taxon>Actinomycetes</taxon>
        <taxon>Propionibacteriales</taxon>
        <taxon>Propionibacteriaceae</taxon>
        <taxon>Propioniciclava</taxon>
    </lineage>
</organism>
<keyword evidence="2" id="KW-1185">Reference proteome</keyword>
<accession>A0ABZ3CBN6</accession>
<dbReference type="PANTHER" id="PTHR48100:SF1">
    <property type="entry name" value="HISTIDINE PHOSPHATASE FAMILY PROTEIN-RELATED"/>
    <property type="match status" value="1"/>
</dbReference>
<dbReference type="InterPro" id="IPR050275">
    <property type="entry name" value="PGM_Phosphatase"/>
</dbReference>
<dbReference type="Proteomes" id="UP001434337">
    <property type="component" value="Chromosome"/>
</dbReference>
<name>A0ABZ3CBN6_9ACTN</name>
<evidence type="ECO:0000313" key="1">
    <source>
        <dbReference type="EMBL" id="WZX00175.1"/>
    </source>
</evidence>
<dbReference type="Gene3D" id="3.40.50.1240">
    <property type="entry name" value="Phosphoglycerate mutase-like"/>
    <property type="match status" value="1"/>
</dbReference>
<dbReference type="Pfam" id="PF00300">
    <property type="entry name" value="His_Phos_1"/>
    <property type="match status" value="1"/>
</dbReference>
<dbReference type="SUPFAM" id="SSF53254">
    <property type="entry name" value="Phosphoglycerate mutase-like"/>
    <property type="match status" value="1"/>
</dbReference>
<dbReference type="CDD" id="cd07067">
    <property type="entry name" value="HP_PGM_like"/>
    <property type="match status" value="1"/>
</dbReference>
<reference evidence="1 2" key="1">
    <citation type="journal article" date="2023" name="Environ Microbiome">
        <title>A coral-associated actinobacterium mitigates coral bleaching under heat stress.</title>
        <authorList>
            <person name="Li J."/>
            <person name="Zou Y."/>
            <person name="Li Q."/>
            <person name="Zhang J."/>
            <person name="Bourne D.G."/>
            <person name="Lyu Y."/>
            <person name="Liu C."/>
            <person name="Zhang S."/>
        </authorList>
    </citation>
    <scope>NUCLEOTIDE SEQUENCE [LARGE SCALE GENOMIC DNA]</scope>
    <source>
        <strain evidence="1 2">SCSIO 13291</strain>
    </source>
</reference>
<dbReference type="InterPro" id="IPR013078">
    <property type="entry name" value="His_Pase_superF_clade-1"/>
</dbReference>
<evidence type="ECO:0000313" key="2">
    <source>
        <dbReference type="Proteomes" id="UP001434337"/>
    </source>
</evidence>
<gene>
    <name evidence="1" type="ORF">PCC79_08335</name>
</gene>
<dbReference type="RefSeq" id="WP_342373555.1">
    <property type="nucleotide sequence ID" value="NZ_CP115965.1"/>
</dbReference>
<dbReference type="InterPro" id="IPR029033">
    <property type="entry name" value="His_PPase_superfam"/>
</dbReference>
<dbReference type="PANTHER" id="PTHR48100">
    <property type="entry name" value="BROAD-SPECIFICITY PHOSPHATASE YOR283W-RELATED"/>
    <property type="match status" value="1"/>
</dbReference>